<organism evidence="1 2">
    <name type="scientific">Argiope bruennichi</name>
    <name type="common">Wasp spider</name>
    <name type="synonym">Aranea bruennichi</name>
    <dbReference type="NCBI Taxonomy" id="94029"/>
    <lineage>
        <taxon>Eukaryota</taxon>
        <taxon>Metazoa</taxon>
        <taxon>Ecdysozoa</taxon>
        <taxon>Arthropoda</taxon>
        <taxon>Chelicerata</taxon>
        <taxon>Arachnida</taxon>
        <taxon>Araneae</taxon>
        <taxon>Araneomorphae</taxon>
        <taxon>Entelegynae</taxon>
        <taxon>Araneoidea</taxon>
        <taxon>Araneidae</taxon>
        <taxon>Argiope</taxon>
    </lineage>
</organism>
<evidence type="ECO:0000313" key="2">
    <source>
        <dbReference type="Proteomes" id="UP000807504"/>
    </source>
</evidence>
<accession>A0A8T0FTQ5</accession>
<comment type="caution">
    <text evidence="1">The sequence shown here is derived from an EMBL/GenBank/DDBJ whole genome shotgun (WGS) entry which is preliminary data.</text>
</comment>
<reference evidence="1" key="2">
    <citation type="submission" date="2020-06" db="EMBL/GenBank/DDBJ databases">
        <authorList>
            <person name="Sheffer M."/>
        </authorList>
    </citation>
    <scope>NUCLEOTIDE SEQUENCE</scope>
</reference>
<dbReference type="EMBL" id="JABXBU010000002">
    <property type="protein sequence ID" value="KAF8794156.1"/>
    <property type="molecule type" value="Genomic_DNA"/>
</dbReference>
<name>A0A8T0FTQ5_ARGBR</name>
<dbReference type="AlphaFoldDB" id="A0A8T0FTQ5"/>
<reference evidence="1" key="1">
    <citation type="journal article" date="2020" name="bioRxiv">
        <title>Chromosome-level reference genome of the European wasp spider Argiope bruennichi: a resource for studies on range expansion and evolutionary adaptation.</title>
        <authorList>
            <person name="Sheffer M.M."/>
            <person name="Hoppe A."/>
            <person name="Krehenwinkel H."/>
            <person name="Uhl G."/>
            <person name="Kuss A.W."/>
            <person name="Jensen L."/>
            <person name="Jensen C."/>
            <person name="Gillespie R.G."/>
            <person name="Hoff K.J."/>
            <person name="Prost S."/>
        </authorList>
    </citation>
    <scope>NUCLEOTIDE SEQUENCE</scope>
</reference>
<evidence type="ECO:0000313" key="1">
    <source>
        <dbReference type="EMBL" id="KAF8794156.1"/>
    </source>
</evidence>
<sequence>MEKLNFKENGNFVLEALKCLLCEWECRTLMDFLYTPFGMEKVLGTDQFALKCSSRKTYILAIIQISPTGLGNEILKHRHMIG</sequence>
<keyword evidence="2" id="KW-1185">Reference proteome</keyword>
<gene>
    <name evidence="1" type="ORF">HNY73_002163</name>
</gene>
<proteinExistence type="predicted"/>
<protein>
    <submittedName>
        <fullName evidence="1">Uncharacterized protein</fullName>
    </submittedName>
</protein>
<dbReference type="Proteomes" id="UP000807504">
    <property type="component" value="Unassembled WGS sequence"/>
</dbReference>